<name>A0A7N0V0H6_KALFE</name>
<evidence type="ECO:0000256" key="1">
    <source>
        <dbReference type="SAM" id="Phobius"/>
    </source>
</evidence>
<feature type="transmembrane region" description="Helical" evidence="1">
    <location>
        <begin position="20"/>
        <end position="38"/>
    </location>
</feature>
<proteinExistence type="predicted"/>
<feature type="domain" description="DUF4220" evidence="2">
    <location>
        <begin position="52"/>
        <end position="428"/>
    </location>
</feature>
<dbReference type="InterPro" id="IPR025315">
    <property type="entry name" value="DUF4220"/>
</dbReference>
<dbReference type="AlphaFoldDB" id="A0A7N0V0H6"/>
<protein>
    <recommendedName>
        <fullName evidence="2">DUF4220 domain-containing protein</fullName>
    </recommendedName>
</protein>
<dbReference type="EnsemblPlants" id="Kaladp0093s0114.2.v1.1">
    <property type="protein sequence ID" value="Kaladp0093s0114.2.v1.1.CDS.1"/>
    <property type="gene ID" value="Kaladp0093s0114.v1.1"/>
</dbReference>
<keyword evidence="1" id="KW-1133">Transmembrane helix</keyword>
<dbReference type="Proteomes" id="UP000594263">
    <property type="component" value="Unplaced"/>
</dbReference>
<dbReference type="OMA" id="NIRWAIL"/>
<keyword evidence="1" id="KW-0472">Membrane</keyword>
<dbReference type="Pfam" id="PF13968">
    <property type="entry name" value="DUF4220"/>
    <property type="match status" value="1"/>
</dbReference>
<dbReference type="Pfam" id="PF04578">
    <property type="entry name" value="DUF594"/>
    <property type="match status" value="1"/>
</dbReference>
<keyword evidence="4" id="KW-1185">Reference proteome</keyword>
<keyword evidence="1" id="KW-0812">Transmembrane</keyword>
<dbReference type="Gramene" id="Kaladp0093s0114.2.v1.1">
    <property type="protein sequence ID" value="Kaladp0093s0114.2.v1.1.CDS.1"/>
    <property type="gene ID" value="Kaladp0093s0114.v1.1"/>
</dbReference>
<sequence length="707" mass="80168">MVLQIPPKIQNLWNEWNLRGAILTSLTFQIILIFLASWRKRTGNVIIIALIWSAYLLADWFAAFAVGLITNGLTECEKVAESNEILSFWAPFLLLHLGGPDNITAFSLEDNELWLRHLLGLVIQVLAVAYVLSQTLPNPLTIPTLLMFFSGTIKYSERTRALYRACLGNFKNSMLPKPDPGPDYAQLMDELSGKQIAGVPVDIKTPEVPTFTAKQNAEVPAVSITVPQSETSGDLPKPLDDTDIVQYGHKFFLTFKGLIVDLMLSFRERNESREFFLNRSEKDVFGVMEVELNLMYDVLYTKIGIVNNLVGYLLRVTSSACIISSLVLYHLHTVHKQHHKQPQTTGAAPSPHPQTTNEFDNRVSYILIAGALALDAIALFKIILSDWTVMKLQNATARRIVSWVQKYATLDRYWRWSKRIQNHNLIAYCLKRRNELVERAADCIGVSEILDQMLYATSVPFDDKLRDFIVRELKAKARKGEDIDQAKEIFSGRGDWVLSEAGLSKLISSVDVEFDESLLLWHIATELCEQDEAPAGSSEQADEISEHKRFSRVLSEYMLYLLVMKPTMMSAVAGIGQIRYRDTCEEFKRFVHRVEQNDLQEMRREACVKLLQINTKAAPSFVKGDKSKSVLFDACILAQKLRELEREKRWKVMSKVWVEMMAYAASHCRANTHAPGNQQGRPAHKLYLVVNGPFWVGGAVPNQGRAR</sequence>
<evidence type="ECO:0000313" key="3">
    <source>
        <dbReference type="EnsemblPlants" id="Kaladp0093s0114.2.v1.1.CDS.1"/>
    </source>
</evidence>
<dbReference type="PANTHER" id="PTHR31325">
    <property type="entry name" value="OS01G0798800 PROTEIN-RELATED"/>
    <property type="match status" value="1"/>
</dbReference>
<organism evidence="3 4">
    <name type="scientific">Kalanchoe fedtschenkoi</name>
    <name type="common">Lavender scallops</name>
    <name type="synonym">South American air plant</name>
    <dbReference type="NCBI Taxonomy" id="63787"/>
    <lineage>
        <taxon>Eukaryota</taxon>
        <taxon>Viridiplantae</taxon>
        <taxon>Streptophyta</taxon>
        <taxon>Embryophyta</taxon>
        <taxon>Tracheophyta</taxon>
        <taxon>Spermatophyta</taxon>
        <taxon>Magnoliopsida</taxon>
        <taxon>eudicotyledons</taxon>
        <taxon>Gunneridae</taxon>
        <taxon>Pentapetalae</taxon>
        <taxon>Saxifragales</taxon>
        <taxon>Crassulaceae</taxon>
        <taxon>Kalanchoe</taxon>
    </lineage>
</organism>
<dbReference type="Gramene" id="Kaladp0093s0114.1.v1.1">
    <property type="protein sequence ID" value="Kaladp0093s0114.1.v1.1.CDS.1"/>
    <property type="gene ID" value="Kaladp0093s0114.v1.1"/>
</dbReference>
<dbReference type="InterPro" id="IPR007658">
    <property type="entry name" value="DUF594"/>
</dbReference>
<feature type="transmembrane region" description="Helical" evidence="1">
    <location>
        <begin position="45"/>
        <end position="69"/>
    </location>
</feature>
<evidence type="ECO:0000259" key="2">
    <source>
        <dbReference type="Pfam" id="PF13968"/>
    </source>
</evidence>
<reference evidence="3" key="1">
    <citation type="submission" date="2021-01" db="UniProtKB">
        <authorList>
            <consortium name="EnsemblPlants"/>
        </authorList>
    </citation>
    <scope>IDENTIFICATION</scope>
</reference>
<accession>A0A7N0V0H6</accession>
<dbReference type="EnsemblPlants" id="Kaladp0093s0114.1.v1.1">
    <property type="protein sequence ID" value="Kaladp0093s0114.1.v1.1.CDS.1"/>
    <property type="gene ID" value="Kaladp0093s0114.v1.1"/>
</dbReference>
<evidence type="ECO:0000313" key="4">
    <source>
        <dbReference type="Proteomes" id="UP000594263"/>
    </source>
</evidence>